<feature type="region of interest" description="Disordered" evidence="1">
    <location>
        <begin position="831"/>
        <end position="851"/>
    </location>
</feature>
<feature type="compositionally biased region" description="Basic and acidic residues" evidence="1">
    <location>
        <begin position="831"/>
        <end position="844"/>
    </location>
</feature>
<organism evidence="2 3">
    <name type="scientific">Yoonia maritima</name>
    <dbReference type="NCBI Taxonomy" id="1435347"/>
    <lineage>
        <taxon>Bacteria</taxon>
        <taxon>Pseudomonadati</taxon>
        <taxon>Pseudomonadota</taxon>
        <taxon>Alphaproteobacteria</taxon>
        <taxon>Rhodobacterales</taxon>
        <taxon>Paracoccaceae</taxon>
        <taxon>Yoonia</taxon>
    </lineage>
</organism>
<name>A0A2T0VXC2_9RHOB</name>
<accession>A0A2T0VXC2</accession>
<keyword evidence="3" id="KW-1185">Reference proteome</keyword>
<dbReference type="Proteomes" id="UP000238007">
    <property type="component" value="Unassembled WGS sequence"/>
</dbReference>
<evidence type="ECO:0000256" key="1">
    <source>
        <dbReference type="SAM" id="MobiDB-lite"/>
    </source>
</evidence>
<dbReference type="OrthoDB" id="9035138at2"/>
<sequence length="938" mass="100688">MPNVSASTPSSAVDPSSVDPDNIAAWEDAQEQAKDAGIRWERPANDRRTAQEIVDDSPLLKNLGNQSGVRDALEKRVGGKIGVDADATYRAVQVLEHIERFDAKGDRQVGGGVGDDKINGFKKSGDAVHGTEAGRLQDFGKYGFSRLEGELQHITTAAEDSVAREQAEALGIVWELPDDDTRSAQDIIDDNPLLRNLGTQSNVKEMLKERVGDFENDADAAYRAVQVLRHVEQFDSNGNRIANTDIGNGRIDGFTSSDEARNGTEAGRLQDFGKYGFSNLKGQIRQTSEAAGNTKAQEVAAALGIQWERPEGDQRSARQIIEGAALLKNLGNQSDIKTMLKEQVGDFENDPDAAFRAVQVLKHIETYDGDGNSTGGGDVGNGSIDGFGKSGEAKHGSEAGRLQDFGKFGFSSLRGEMEDVITPAMDAKEAKERTDAVNAARKEAGLPPLEELDIAALDTTEKDKDGNILTVTELAWQTVMADWKAGIDDGSIAADDDRAKLFRALKAGSYLDDGAGVFTLNISTGVDVEPVLGRDFEDIIDETKVNDAIAELMSSEAVSADITEAREIALGKVEGGADIVQDLKDMAFGADYVKMIQDLITDGKDQVAQDDITATYSSLLAADPDAAAAFAQNMELNAMTMELDSLMADPGMISEENLTQAGTDLVKVFLTLIKKGGLDLGRRAAEAEKFFTEMLGNKKTAKDFSAALQELGATYSKTGTVTQKDVDKVLGNGKYSSLEGSTVRAVFSDLTKKGIIGSLGGAVSLISAIYQLSGKGGTLADTPEERLAIAKDFISFIGSGKHFADLANHIIGDYNKEVKTFNENIDREYENAGRPADQDPDAKKKSPAKPLIGMDKTLDDLFKVPSDVIHGDHRDVRAFEAAFESAIDSSSKSDTYKSTVIDMSDAEYGKLVQGVEQGYQLRPEVKGPDGKPASQMPL</sequence>
<gene>
    <name evidence="2" type="ORF">CLV80_10873</name>
</gene>
<dbReference type="RefSeq" id="WP_106358256.1">
    <property type="nucleotide sequence ID" value="NZ_PVTP01000008.1"/>
</dbReference>
<dbReference type="AlphaFoldDB" id="A0A2T0VXC2"/>
<evidence type="ECO:0000313" key="3">
    <source>
        <dbReference type="Proteomes" id="UP000238007"/>
    </source>
</evidence>
<protein>
    <submittedName>
        <fullName evidence="2">Uncharacterized protein</fullName>
    </submittedName>
</protein>
<proteinExistence type="predicted"/>
<evidence type="ECO:0000313" key="2">
    <source>
        <dbReference type="EMBL" id="PRY76609.1"/>
    </source>
</evidence>
<reference evidence="2 3" key="1">
    <citation type="submission" date="2018-03" db="EMBL/GenBank/DDBJ databases">
        <title>Genomic Encyclopedia of Archaeal and Bacterial Type Strains, Phase II (KMG-II): from individual species to whole genera.</title>
        <authorList>
            <person name="Goeker M."/>
        </authorList>
    </citation>
    <scope>NUCLEOTIDE SEQUENCE [LARGE SCALE GENOMIC DNA]</scope>
    <source>
        <strain evidence="2 3">DSM 101533</strain>
    </source>
</reference>
<dbReference type="EMBL" id="PVTP01000008">
    <property type="protein sequence ID" value="PRY76609.1"/>
    <property type="molecule type" value="Genomic_DNA"/>
</dbReference>
<comment type="caution">
    <text evidence="2">The sequence shown here is derived from an EMBL/GenBank/DDBJ whole genome shotgun (WGS) entry which is preliminary data.</text>
</comment>
<feature type="region of interest" description="Disordered" evidence="1">
    <location>
        <begin position="1"/>
        <end position="21"/>
    </location>
</feature>